<dbReference type="EMBL" id="AP012337">
    <property type="protein sequence ID" value="BAL98826.1"/>
    <property type="molecule type" value="Genomic_DNA"/>
</dbReference>
<dbReference type="PATRIC" id="fig|926550.5.peg.829"/>
<accession>I0I0N9</accession>
<keyword evidence="3" id="KW-0802">TPR repeat</keyword>
<dbReference type="STRING" id="926550.CLDAP_07870"/>
<dbReference type="InterPro" id="IPR041617">
    <property type="entry name" value="TPR_MalT"/>
</dbReference>
<dbReference type="Pfam" id="PF17874">
    <property type="entry name" value="TPR_MalT"/>
    <property type="match status" value="1"/>
</dbReference>
<proteinExistence type="predicted"/>
<dbReference type="Pfam" id="PF03704">
    <property type="entry name" value="BTAD"/>
    <property type="match status" value="1"/>
</dbReference>
<dbReference type="HOGENOM" id="CLU_004435_1_1_0"/>
<dbReference type="GO" id="GO:0005737">
    <property type="term" value="C:cytoplasm"/>
    <property type="evidence" value="ECO:0007669"/>
    <property type="project" value="TreeGrafter"/>
</dbReference>
<dbReference type="eggNOG" id="COG3903">
    <property type="taxonomic scope" value="Bacteria"/>
</dbReference>
<feature type="domain" description="Bacterial transcriptional activator" evidence="4">
    <location>
        <begin position="74"/>
        <end position="206"/>
    </location>
</feature>
<evidence type="ECO:0000256" key="2">
    <source>
        <dbReference type="ARBA" id="ARBA00022840"/>
    </source>
</evidence>
<protein>
    <recommendedName>
        <fullName evidence="4">Bacterial transcriptional activator domain-containing protein</fullName>
    </recommendedName>
</protein>
<dbReference type="eggNOG" id="COG0457">
    <property type="taxonomic scope" value="Bacteria"/>
</dbReference>
<gene>
    <name evidence="5" type="ordered locus">CLDAP_07870</name>
</gene>
<sequence>MLRLLTRLVWLAGLPQGRRSLAFSLWPDATESDALANLRRHLYLLRSLLPPEWQDVLIVSPQEVSWQGAPRCWIDVAAFRQDTDDLRQLEEIVGLYCGDLAAGVDGDDCILGWREELRNRYLALLKKLITVCLDQNQLERALQWARKLTAQDPWDEEAVRLQMTLETLTGNRAAAIAAYQRLARDLERELRTRPMPETMALYGDILNNRLPRLAPQRNISPVPHFVGRAHELAQLQALLAALRQGQGRIVFISGEAGAGKTSLLREAFHRFLAASGEDVPRLFWGHCPPPAGDAPPRPYAPWRQVFAAAAPLLVRSAEIPPEWLSRILPLVPDLSLLHPGLLPPARLDAAELRAALRQGLHFLALQRPLVLVLEDVHWADIASLELLAELADTCQALPLLLLVTHRAGDVPVALLDLKRELRRRRCAQELSLCALSEEESRLLLEKMLGRKAVTPALWDEISRYAHGLPLLLSEAAENLRQLQHASCQLPSTLRAAIQVRLAQLDRQARQMLEAAAVLGFSFSHRELEAMLGWSSTAYAAVLDGLQAQRLVLDATSPGLDDYTFSHQLIHQIILDDIPPDRAVFLHERAARALETVHAGRAGFAAEIAAHYEAAQRPVEAARCWMVHAQELTDLAAFAQAEAAIERAIAFIEKDDSRASRELRAQATLQRGVIAHHRGQAAEALLLLESALVACREFPSLYADALIRQASALYTCDRYPEAYQAASQSLEMARTLGEKPAITRGLNIRGMVALMMGRPCEAIQDLQEALALEDAIGPSTEMVQGLNHLGTALVFVQNYAQAQRVLTQTVELSHRGGLRRIESAALAMLGQIALNQGRYGEAIDLYSQAIAVVGASYLPGLWSKFAGRGATLLRMGRLEEARQDFAQGLEIAGRVESKYGQLLLRAYLALIDLAQGRAPADSLARLEAEAAAFDLHAVVFLTGLACAGLWRLLGRWESALAASQRALQAAQCSGVPQFVQQAQLEELMAHVLGGTPDLAALERLSQAARTAGEVPQQARACLVLAAYLQREGNPVEALTAAQRGLLLARACPDQPLIGESLLALLHLHEALGQVEAAQACRAELCGLIATAYAPLHLALETDSPLRSILLASL</sequence>
<dbReference type="GO" id="GO:0005524">
    <property type="term" value="F:ATP binding"/>
    <property type="evidence" value="ECO:0007669"/>
    <property type="project" value="UniProtKB-KW"/>
</dbReference>
<evidence type="ECO:0000313" key="5">
    <source>
        <dbReference type="EMBL" id="BAL98826.1"/>
    </source>
</evidence>
<keyword evidence="1" id="KW-0547">Nucleotide-binding</keyword>
<organism evidence="5 6">
    <name type="scientific">Caldilinea aerophila (strain DSM 14535 / JCM 11387 / NBRC 104270 / STL-6-O1)</name>
    <dbReference type="NCBI Taxonomy" id="926550"/>
    <lineage>
        <taxon>Bacteria</taxon>
        <taxon>Bacillati</taxon>
        <taxon>Chloroflexota</taxon>
        <taxon>Caldilineae</taxon>
        <taxon>Caldilineales</taxon>
        <taxon>Caldilineaceae</taxon>
        <taxon>Caldilinea</taxon>
    </lineage>
</organism>
<dbReference type="PROSITE" id="PS50005">
    <property type="entry name" value="TPR"/>
    <property type="match status" value="1"/>
</dbReference>
<keyword evidence="6" id="KW-1185">Reference proteome</keyword>
<dbReference type="PANTHER" id="PTHR16305">
    <property type="entry name" value="TESTICULAR SOLUBLE ADENYLYL CYCLASE"/>
    <property type="match status" value="1"/>
</dbReference>
<dbReference type="InterPro" id="IPR041664">
    <property type="entry name" value="AAA_16"/>
</dbReference>
<evidence type="ECO:0000259" key="4">
    <source>
        <dbReference type="SMART" id="SM01043"/>
    </source>
</evidence>
<evidence type="ECO:0000313" key="6">
    <source>
        <dbReference type="Proteomes" id="UP000007880"/>
    </source>
</evidence>
<dbReference type="Gene3D" id="3.40.50.300">
    <property type="entry name" value="P-loop containing nucleotide triphosphate hydrolases"/>
    <property type="match status" value="1"/>
</dbReference>
<dbReference type="PANTHER" id="PTHR16305:SF28">
    <property type="entry name" value="GUANYLATE CYCLASE DOMAIN-CONTAINING PROTEIN"/>
    <property type="match status" value="1"/>
</dbReference>
<dbReference type="SMART" id="SM00028">
    <property type="entry name" value="TPR"/>
    <property type="match status" value="7"/>
</dbReference>
<dbReference type="GO" id="GO:0004016">
    <property type="term" value="F:adenylate cyclase activity"/>
    <property type="evidence" value="ECO:0007669"/>
    <property type="project" value="TreeGrafter"/>
</dbReference>
<dbReference type="Pfam" id="PF13191">
    <property type="entry name" value="AAA_16"/>
    <property type="match status" value="1"/>
</dbReference>
<dbReference type="eggNOG" id="COG3629">
    <property type="taxonomic scope" value="Bacteria"/>
</dbReference>
<evidence type="ECO:0000256" key="1">
    <source>
        <dbReference type="ARBA" id="ARBA00022741"/>
    </source>
</evidence>
<reference evidence="5 6" key="1">
    <citation type="submission" date="2012-02" db="EMBL/GenBank/DDBJ databases">
        <title>Complete genome sequence of Caldilinea aerophila DSM 14535 (= NBRC 102666).</title>
        <authorList>
            <person name="Oguchi A."/>
            <person name="Hosoyama A."/>
            <person name="Sekine M."/>
            <person name="Fukai R."/>
            <person name="Kato Y."/>
            <person name="Nakamura S."/>
            <person name="Hanada S."/>
            <person name="Yamazaki S."/>
            <person name="Fujita N."/>
        </authorList>
    </citation>
    <scope>NUCLEOTIDE SEQUENCE [LARGE SCALE GENOMIC DNA]</scope>
    <source>
        <strain evidence="6">DSM 14535 / JCM 11387 / NBRC 104270 / STL-6-O1</strain>
    </source>
</reference>
<dbReference type="KEGG" id="cap:CLDAP_07870"/>
<keyword evidence="2" id="KW-0067">ATP-binding</keyword>
<dbReference type="SMART" id="SM01043">
    <property type="entry name" value="BTAD"/>
    <property type="match status" value="1"/>
</dbReference>
<dbReference type="SUPFAM" id="SSF52540">
    <property type="entry name" value="P-loop containing nucleoside triphosphate hydrolases"/>
    <property type="match status" value="1"/>
</dbReference>
<dbReference type="SUPFAM" id="SSF48452">
    <property type="entry name" value="TPR-like"/>
    <property type="match status" value="4"/>
</dbReference>
<dbReference type="InterPro" id="IPR027417">
    <property type="entry name" value="P-loop_NTPase"/>
</dbReference>
<dbReference type="InterPro" id="IPR011990">
    <property type="entry name" value="TPR-like_helical_dom_sf"/>
</dbReference>
<dbReference type="InterPro" id="IPR019734">
    <property type="entry name" value="TPR_rpt"/>
</dbReference>
<name>I0I0N9_CALAS</name>
<dbReference type="AlphaFoldDB" id="I0I0N9"/>
<dbReference type="Proteomes" id="UP000007880">
    <property type="component" value="Chromosome"/>
</dbReference>
<feature type="repeat" description="TPR" evidence="3">
    <location>
        <begin position="822"/>
        <end position="855"/>
    </location>
</feature>
<evidence type="ECO:0000256" key="3">
    <source>
        <dbReference type="PROSITE-ProRule" id="PRU00339"/>
    </source>
</evidence>
<dbReference type="InterPro" id="IPR005158">
    <property type="entry name" value="BTAD"/>
</dbReference>
<dbReference type="eggNOG" id="COG3899">
    <property type="taxonomic scope" value="Bacteria"/>
</dbReference>
<dbReference type="Gene3D" id="1.25.40.10">
    <property type="entry name" value="Tetratricopeptide repeat domain"/>
    <property type="match status" value="3"/>
</dbReference>